<dbReference type="PROSITE" id="PS50893">
    <property type="entry name" value="ABC_TRANSPORTER_2"/>
    <property type="match status" value="1"/>
</dbReference>
<evidence type="ECO:0000256" key="2">
    <source>
        <dbReference type="ARBA" id="ARBA00022475"/>
    </source>
</evidence>
<keyword evidence="1" id="KW-0813">Transport</keyword>
<name>A0ABW7GT47_9BURK</name>
<dbReference type="InterPro" id="IPR003439">
    <property type="entry name" value="ABC_transporter-like_ATP-bd"/>
</dbReference>
<evidence type="ECO:0000259" key="5">
    <source>
        <dbReference type="PROSITE" id="PS50893"/>
    </source>
</evidence>
<reference evidence="6 7" key="1">
    <citation type="submission" date="2024-08" db="EMBL/GenBank/DDBJ databases">
        <authorList>
            <person name="Lu H."/>
        </authorList>
    </citation>
    <scope>NUCLEOTIDE SEQUENCE [LARGE SCALE GENOMIC DNA]</scope>
    <source>
        <strain evidence="6 7">BYS87W</strain>
    </source>
</reference>
<dbReference type="GO" id="GO:0005524">
    <property type="term" value="F:ATP binding"/>
    <property type="evidence" value="ECO:0007669"/>
    <property type="project" value="UniProtKB-KW"/>
</dbReference>
<accession>A0ABW7GT47</accession>
<dbReference type="InterPro" id="IPR047641">
    <property type="entry name" value="ABC_transpr_MalK/UgpC-like"/>
</dbReference>
<dbReference type="EMBL" id="JBIGIB010000001">
    <property type="protein sequence ID" value="MFG6465147.1"/>
    <property type="molecule type" value="Genomic_DNA"/>
</dbReference>
<evidence type="ECO:0000256" key="3">
    <source>
        <dbReference type="ARBA" id="ARBA00022741"/>
    </source>
</evidence>
<feature type="domain" description="ABC transporter" evidence="5">
    <location>
        <begin position="5"/>
        <end position="235"/>
    </location>
</feature>
<dbReference type="InterPro" id="IPR008995">
    <property type="entry name" value="Mo/tungstate-bd_C_term_dom"/>
</dbReference>
<comment type="caution">
    <text evidence="6">The sequence shown here is derived from an EMBL/GenBank/DDBJ whole genome shotgun (WGS) entry which is preliminary data.</text>
</comment>
<dbReference type="CDD" id="cd03301">
    <property type="entry name" value="ABC_MalK_N"/>
    <property type="match status" value="1"/>
</dbReference>
<keyword evidence="3" id="KW-0547">Nucleotide-binding</keyword>
<dbReference type="Gene3D" id="3.40.50.300">
    <property type="entry name" value="P-loop containing nucleotide triphosphate hydrolases"/>
    <property type="match status" value="1"/>
</dbReference>
<dbReference type="SUPFAM" id="SSF52540">
    <property type="entry name" value="P-loop containing nucleoside triphosphate hydrolases"/>
    <property type="match status" value="1"/>
</dbReference>
<dbReference type="InterPro" id="IPR027417">
    <property type="entry name" value="P-loop_NTPase"/>
</dbReference>
<dbReference type="InterPro" id="IPR013611">
    <property type="entry name" value="Transp-assoc_OB_typ2"/>
</dbReference>
<dbReference type="Gene3D" id="2.40.50.140">
    <property type="entry name" value="Nucleic acid-binding proteins"/>
    <property type="match status" value="1"/>
</dbReference>
<keyword evidence="4 6" id="KW-0067">ATP-binding</keyword>
<gene>
    <name evidence="6" type="ORF">ACG01O_00855</name>
</gene>
<evidence type="ECO:0000313" key="6">
    <source>
        <dbReference type="EMBL" id="MFG6465147.1"/>
    </source>
</evidence>
<dbReference type="SUPFAM" id="SSF50331">
    <property type="entry name" value="MOP-like"/>
    <property type="match status" value="1"/>
</dbReference>
<keyword evidence="2" id="KW-1003">Cell membrane</keyword>
<proteinExistence type="predicted"/>
<dbReference type="InterPro" id="IPR015855">
    <property type="entry name" value="ABC_transpr_MalK-like"/>
</dbReference>
<dbReference type="PROSITE" id="PS00211">
    <property type="entry name" value="ABC_TRANSPORTER_1"/>
    <property type="match status" value="1"/>
</dbReference>
<dbReference type="InterPro" id="IPR003593">
    <property type="entry name" value="AAA+_ATPase"/>
</dbReference>
<keyword evidence="7" id="KW-1185">Reference proteome</keyword>
<dbReference type="PANTHER" id="PTHR43875:SF1">
    <property type="entry name" value="OSMOPROTECTIVE COMPOUNDS UPTAKE ATP-BINDING PROTEIN GGTA"/>
    <property type="match status" value="1"/>
</dbReference>
<evidence type="ECO:0000256" key="1">
    <source>
        <dbReference type="ARBA" id="ARBA00022448"/>
    </source>
</evidence>
<dbReference type="Pfam" id="PF00005">
    <property type="entry name" value="ABC_tran"/>
    <property type="match status" value="1"/>
</dbReference>
<dbReference type="NCBIfam" id="NF008653">
    <property type="entry name" value="PRK11650.1"/>
    <property type="match status" value="1"/>
</dbReference>
<keyword evidence="2" id="KW-0472">Membrane</keyword>
<organism evidence="6 7">
    <name type="scientific">Pelomonas baiyunensis</name>
    <dbReference type="NCBI Taxonomy" id="3299026"/>
    <lineage>
        <taxon>Bacteria</taxon>
        <taxon>Pseudomonadati</taxon>
        <taxon>Pseudomonadota</taxon>
        <taxon>Betaproteobacteria</taxon>
        <taxon>Burkholderiales</taxon>
        <taxon>Sphaerotilaceae</taxon>
        <taxon>Roseateles</taxon>
    </lineage>
</organism>
<dbReference type="PANTHER" id="PTHR43875">
    <property type="entry name" value="MALTODEXTRIN IMPORT ATP-BINDING PROTEIN MSMX"/>
    <property type="match status" value="1"/>
</dbReference>
<evidence type="ECO:0000313" key="7">
    <source>
        <dbReference type="Proteomes" id="UP001606303"/>
    </source>
</evidence>
<sequence length="370" mass="39544">MTASIEFATVAKRYGSVEIIPDFSLHIAAGEFIVLLGPSGCGKSTLLRMLAGLESVSGGRIALGGQDVTELPPGRRGLAMVFQQYALYPHMTVFDNMAFGLRNLGVPEAEVHRRVQAAAAMLELDGLLQRLPGQLSGGQRQRVAIGRAVVKEPKAFLFDEPLSNLDAKLRNRTRIEIARLHKRLGATMVFVTHDQVEAMTLADRIVVMNGGRIEQLGAPMEIYQRPRTRFVAGFVGSPAMNFLPARRLPDAQGRLVVALPGDGVLHTQVPVPAALVGELQVGVRPEALRLSADGPLVGRVELIERLGERSLAHVGLADGTVVVAEVPVQRDLALGEAVRLQPDAAQVHVFDAAGLAHHAVAVQADAVLAA</sequence>
<dbReference type="InterPro" id="IPR017871">
    <property type="entry name" value="ABC_transporter-like_CS"/>
</dbReference>
<dbReference type="InterPro" id="IPR012340">
    <property type="entry name" value="NA-bd_OB-fold"/>
</dbReference>
<dbReference type="RefSeq" id="WP_394380152.1">
    <property type="nucleotide sequence ID" value="NZ_JBIGIB010000001.1"/>
</dbReference>
<dbReference type="SMART" id="SM00382">
    <property type="entry name" value="AAA"/>
    <property type="match status" value="1"/>
</dbReference>
<dbReference type="Proteomes" id="UP001606303">
    <property type="component" value="Unassembled WGS sequence"/>
</dbReference>
<dbReference type="Gene3D" id="2.40.50.100">
    <property type="match status" value="1"/>
</dbReference>
<protein>
    <submittedName>
        <fullName evidence="6">ABC transporter ATP-binding protein</fullName>
    </submittedName>
</protein>
<evidence type="ECO:0000256" key="4">
    <source>
        <dbReference type="ARBA" id="ARBA00022840"/>
    </source>
</evidence>
<dbReference type="Pfam" id="PF08402">
    <property type="entry name" value="TOBE_2"/>
    <property type="match status" value="1"/>
</dbReference>